<evidence type="ECO:0000256" key="9">
    <source>
        <dbReference type="ARBA" id="ARBA00023136"/>
    </source>
</evidence>
<evidence type="ECO:0000313" key="13">
    <source>
        <dbReference type="EMBL" id="GER92959.1"/>
    </source>
</evidence>
<feature type="compositionally biased region" description="Basic and acidic residues" evidence="10">
    <location>
        <begin position="59"/>
        <end position="76"/>
    </location>
</feature>
<keyword evidence="7" id="KW-0653">Protein transport</keyword>
<keyword evidence="3" id="KW-0813">Transport</keyword>
<dbReference type="PANTHER" id="PTHR33446">
    <property type="entry name" value="PROTEIN TONB-RELATED"/>
    <property type="match status" value="1"/>
</dbReference>
<sequence length="272" mass="30822">MKKSLIYSIILHVLVLLLTFFLVKEQKEKETSPFFARIITPDELRQNKTSIPPKTPNIPKKEKTFRMPKLPKDIPPPKDISAAPSGRRSEQKSPKGTSDADSAVSSIPSRDITGKEGRSELPAPSGNKQGTSEKPKTFKEKFFDRDIIGKLAQKEKEEVKTDNGITFDTHEFKYYGYMQRLKEKIEGIWRYPPDAAERGIYGDLYVKFTIKKNGKLGAVELVRTSGHKSLDDAAIKALKDAEPYWPLPDEWGKDGLTITGHFVYSLYGVYIR</sequence>
<accession>A0A5J4L3Y0</accession>
<feature type="region of interest" description="Disordered" evidence="10">
    <location>
        <begin position="46"/>
        <end position="139"/>
    </location>
</feature>
<dbReference type="Gene3D" id="3.30.1150.10">
    <property type="match status" value="1"/>
</dbReference>
<dbReference type="GO" id="GO:0015031">
    <property type="term" value="P:protein transport"/>
    <property type="evidence" value="ECO:0007669"/>
    <property type="project" value="UniProtKB-KW"/>
</dbReference>
<evidence type="ECO:0000256" key="11">
    <source>
        <dbReference type="SAM" id="Phobius"/>
    </source>
</evidence>
<keyword evidence="8 11" id="KW-1133">Transmembrane helix</keyword>
<dbReference type="InterPro" id="IPR037682">
    <property type="entry name" value="TonB_C"/>
</dbReference>
<dbReference type="GO" id="GO:0055085">
    <property type="term" value="P:transmembrane transport"/>
    <property type="evidence" value="ECO:0007669"/>
    <property type="project" value="InterPro"/>
</dbReference>
<feature type="compositionally biased region" description="Polar residues" evidence="10">
    <location>
        <begin position="94"/>
        <end position="108"/>
    </location>
</feature>
<dbReference type="PANTHER" id="PTHR33446:SF2">
    <property type="entry name" value="PROTEIN TONB"/>
    <property type="match status" value="1"/>
</dbReference>
<comment type="caution">
    <text evidence="13">The sequence shown here is derived from an EMBL/GenBank/DDBJ whole genome shotgun (WGS) entry which is preliminary data.</text>
</comment>
<evidence type="ECO:0000259" key="12">
    <source>
        <dbReference type="PROSITE" id="PS52015"/>
    </source>
</evidence>
<keyword evidence="6 11" id="KW-0812">Transmembrane</keyword>
<evidence type="ECO:0000256" key="4">
    <source>
        <dbReference type="ARBA" id="ARBA00022475"/>
    </source>
</evidence>
<dbReference type="PROSITE" id="PS52015">
    <property type="entry name" value="TONB_CTD"/>
    <property type="match status" value="1"/>
</dbReference>
<evidence type="ECO:0000256" key="8">
    <source>
        <dbReference type="ARBA" id="ARBA00022989"/>
    </source>
</evidence>
<dbReference type="NCBIfam" id="TIGR01352">
    <property type="entry name" value="tonB_Cterm"/>
    <property type="match status" value="1"/>
</dbReference>
<keyword evidence="4" id="KW-1003">Cell membrane</keyword>
<dbReference type="SUPFAM" id="SSF74653">
    <property type="entry name" value="TolA/TonB C-terminal domain"/>
    <property type="match status" value="1"/>
</dbReference>
<comment type="subcellular location">
    <subcellularLocation>
        <location evidence="1">Cell inner membrane</location>
        <topology evidence="1">Single-pass membrane protein</topology>
        <orientation evidence="1">Periplasmic side</orientation>
    </subcellularLocation>
</comment>
<feature type="domain" description="TonB C-terminal" evidence="12">
    <location>
        <begin position="176"/>
        <end position="272"/>
    </location>
</feature>
<gene>
    <name evidence="13" type="ORF">A45J_0690</name>
</gene>
<evidence type="ECO:0000256" key="3">
    <source>
        <dbReference type="ARBA" id="ARBA00022448"/>
    </source>
</evidence>
<dbReference type="Pfam" id="PF03544">
    <property type="entry name" value="TonB_C"/>
    <property type="match status" value="1"/>
</dbReference>
<dbReference type="AlphaFoldDB" id="A0A5J4L3Y0"/>
<dbReference type="EMBL" id="BLAB01000001">
    <property type="protein sequence ID" value="GER92959.1"/>
    <property type="molecule type" value="Genomic_DNA"/>
</dbReference>
<name>A0A5J4L3Y0_9ZZZZ</name>
<feature type="transmembrane region" description="Helical" evidence="11">
    <location>
        <begin position="6"/>
        <end position="23"/>
    </location>
</feature>
<proteinExistence type="inferred from homology"/>
<dbReference type="GO" id="GO:0031992">
    <property type="term" value="F:energy transducer activity"/>
    <property type="evidence" value="ECO:0007669"/>
    <property type="project" value="TreeGrafter"/>
</dbReference>
<keyword evidence="5" id="KW-0997">Cell inner membrane</keyword>
<organism evidence="13">
    <name type="scientific">hot springs metagenome</name>
    <dbReference type="NCBI Taxonomy" id="433727"/>
    <lineage>
        <taxon>unclassified sequences</taxon>
        <taxon>metagenomes</taxon>
        <taxon>ecological metagenomes</taxon>
    </lineage>
</organism>
<evidence type="ECO:0000256" key="2">
    <source>
        <dbReference type="ARBA" id="ARBA00006555"/>
    </source>
</evidence>
<evidence type="ECO:0000256" key="6">
    <source>
        <dbReference type="ARBA" id="ARBA00022692"/>
    </source>
</evidence>
<dbReference type="InterPro" id="IPR051045">
    <property type="entry name" value="TonB-dependent_transducer"/>
</dbReference>
<evidence type="ECO:0000256" key="1">
    <source>
        <dbReference type="ARBA" id="ARBA00004383"/>
    </source>
</evidence>
<evidence type="ECO:0000256" key="5">
    <source>
        <dbReference type="ARBA" id="ARBA00022519"/>
    </source>
</evidence>
<reference evidence="13" key="1">
    <citation type="submission" date="2019-10" db="EMBL/GenBank/DDBJ databases">
        <title>Metagenomic sequencing of thiosulfate-disproportionating enrichment culture.</title>
        <authorList>
            <person name="Umezawa K."/>
            <person name="Kojima H."/>
            <person name="Fukui M."/>
        </authorList>
    </citation>
    <scope>NUCLEOTIDE SEQUENCE</scope>
    <source>
        <strain evidence="13">45J</strain>
    </source>
</reference>
<protein>
    <submittedName>
        <fullName evidence="13">Energy transducer TonB</fullName>
    </submittedName>
</protein>
<dbReference type="GO" id="GO:0098797">
    <property type="term" value="C:plasma membrane protein complex"/>
    <property type="evidence" value="ECO:0007669"/>
    <property type="project" value="TreeGrafter"/>
</dbReference>
<comment type="similarity">
    <text evidence="2">Belongs to the TonB family.</text>
</comment>
<evidence type="ECO:0000256" key="7">
    <source>
        <dbReference type="ARBA" id="ARBA00022927"/>
    </source>
</evidence>
<evidence type="ECO:0000256" key="10">
    <source>
        <dbReference type="SAM" id="MobiDB-lite"/>
    </source>
</evidence>
<keyword evidence="9 11" id="KW-0472">Membrane</keyword>
<dbReference type="InterPro" id="IPR006260">
    <property type="entry name" value="TonB/TolA_C"/>
</dbReference>